<evidence type="ECO:0000256" key="10">
    <source>
        <dbReference type="ARBA" id="ARBA00042775"/>
    </source>
</evidence>
<dbReference type="PANTHER" id="PTHR47529">
    <property type="entry name" value="PEPTIDYL-PROLYL CIS-TRANS ISOMERASE D"/>
    <property type="match status" value="1"/>
</dbReference>
<dbReference type="InterPro" id="IPR052029">
    <property type="entry name" value="PpiD_chaperone"/>
</dbReference>
<evidence type="ECO:0000256" key="4">
    <source>
        <dbReference type="ARBA" id="ARBA00022692"/>
    </source>
</evidence>
<evidence type="ECO:0000256" key="5">
    <source>
        <dbReference type="ARBA" id="ARBA00022989"/>
    </source>
</evidence>
<dbReference type="Gene3D" id="3.10.50.40">
    <property type="match status" value="2"/>
</dbReference>
<dbReference type="PANTHER" id="PTHR47529:SF1">
    <property type="entry name" value="PERIPLASMIC CHAPERONE PPID"/>
    <property type="match status" value="1"/>
</dbReference>
<dbReference type="InterPro" id="IPR000297">
    <property type="entry name" value="PPIase_PpiC"/>
</dbReference>
<sequence length="613" mass="67577">MVMRQMRENTKWIMLVTALAFVALMVFEWGMDASGRSAGGVGAIGRVNGTPVYYEEYLAVYRNLYDQVQMSQEEAITSQQVTELEDAAFDEVVNAILVRQELERRGIRVTDDEVRQAAQFNPPPQLAQNPGFLTEGRFDFQKYQDFLANQADEAFLLQLETYYRDIIPRSKLVRQISSGIYLPDNLLWQQWRDLNETAEVRYIPLDPAQRIADSEIEVTDAQVRSYWNDHQDDFEQPQRAQVNATVISKALTAADSASARARAASIVDRLAEGEDFDDLALLESADEVSAGRGGDLGVFLRGQMIPVFDTAAFEAPIGEITGPVESPVGIHVIRVDERWAQDSVQAAHILVSWARSDSAEIALLTMADSLETLGETMPLSEAAGALGLPTQEAELNTEFAVLAGAGSVGEGVDWIFEEAAVGDVSPVFETAQAFYMLEVISTAEAGVLPLEDARGTIEQILRFEQKMARSLETGAQLVQQIRAGEPLPNVAAEAGLEVRSAGPFSRDSFVPGLGRYNKAIGAAFGLDVGEVSDVIETDTNAYIVELLSRTPADSTEWMAQRESQRQQVRAQIEQTRIQAWLESLRSVARIVDRRDEVLQPVDESAPLPTGFGF</sequence>
<evidence type="ECO:0000256" key="8">
    <source>
        <dbReference type="ARBA" id="ARBA00038408"/>
    </source>
</evidence>
<keyword evidence="11" id="KW-0697">Rotamase</keyword>
<protein>
    <recommendedName>
        <fullName evidence="9">Periplasmic chaperone PpiD</fullName>
    </recommendedName>
    <alternativeName>
        <fullName evidence="10">Periplasmic folding chaperone</fullName>
    </alternativeName>
</protein>
<keyword evidence="7" id="KW-0143">Chaperone</keyword>
<dbReference type="GO" id="GO:0003755">
    <property type="term" value="F:peptidyl-prolyl cis-trans isomerase activity"/>
    <property type="evidence" value="ECO:0007669"/>
    <property type="project" value="UniProtKB-EC"/>
</dbReference>
<dbReference type="Proteomes" id="UP001484239">
    <property type="component" value="Unassembled WGS sequence"/>
</dbReference>
<evidence type="ECO:0000256" key="9">
    <source>
        <dbReference type="ARBA" id="ARBA00040743"/>
    </source>
</evidence>
<keyword evidence="6" id="KW-0472">Membrane</keyword>
<keyword evidence="14" id="KW-1185">Reference proteome</keyword>
<dbReference type="EMBL" id="JBBHLI010000009">
    <property type="protein sequence ID" value="MEK9502167.1"/>
    <property type="molecule type" value="Genomic_DNA"/>
</dbReference>
<evidence type="ECO:0000313" key="13">
    <source>
        <dbReference type="EMBL" id="MEK9502167.1"/>
    </source>
</evidence>
<feature type="domain" description="PpiC" evidence="12">
    <location>
        <begin position="237"/>
        <end position="337"/>
    </location>
</feature>
<keyword evidence="4" id="KW-0812">Transmembrane</keyword>
<dbReference type="PROSITE" id="PS01096">
    <property type="entry name" value="PPIC_PPIASE_1"/>
    <property type="match status" value="1"/>
</dbReference>
<dbReference type="Pfam" id="PF13616">
    <property type="entry name" value="Rotamase_3"/>
    <property type="match status" value="1"/>
</dbReference>
<reference evidence="13 14" key="1">
    <citation type="submission" date="2024-02" db="EMBL/GenBank/DDBJ databases">
        <title>A novel Gemmatimonadota bacterium.</title>
        <authorList>
            <person name="Du Z.-J."/>
            <person name="Ye Y.-Q."/>
        </authorList>
    </citation>
    <scope>NUCLEOTIDE SEQUENCE [LARGE SCALE GENOMIC DNA]</scope>
    <source>
        <strain evidence="13 14">DH-20</strain>
    </source>
</reference>
<keyword evidence="11 13" id="KW-0413">Isomerase</keyword>
<dbReference type="SUPFAM" id="SSF109998">
    <property type="entry name" value="Triger factor/SurA peptide-binding domain-like"/>
    <property type="match status" value="1"/>
</dbReference>
<evidence type="ECO:0000256" key="3">
    <source>
        <dbReference type="ARBA" id="ARBA00022519"/>
    </source>
</evidence>
<evidence type="ECO:0000256" key="11">
    <source>
        <dbReference type="PROSITE-ProRule" id="PRU00278"/>
    </source>
</evidence>
<keyword evidence="2" id="KW-1003">Cell membrane</keyword>
<comment type="caution">
    <text evidence="13">The sequence shown here is derived from an EMBL/GenBank/DDBJ whole genome shotgun (WGS) entry which is preliminary data.</text>
</comment>
<keyword evidence="3" id="KW-0997">Cell inner membrane</keyword>
<evidence type="ECO:0000256" key="1">
    <source>
        <dbReference type="ARBA" id="ARBA00004382"/>
    </source>
</evidence>
<comment type="similarity">
    <text evidence="8">Belongs to the PpiD chaperone family.</text>
</comment>
<evidence type="ECO:0000313" key="14">
    <source>
        <dbReference type="Proteomes" id="UP001484239"/>
    </source>
</evidence>
<evidence type="ECO:0000256" key="7">
    <source>
        <dbReference type="ARBA" id="ARBA00023186"/>
    </source>
</evidence>
<dbReference type="RefSeq" id="WP_405276601.1">
    <property type="nucleotide sequence ID" value="NZ_CP144380.1"/>
</dbReference>
<organism evidence="13 14">
    <name type="scientific">Gaopeijia maritima</name>
    <dbReference type="NCBI Taxonomy" id="3119007"/>
    <lineage>
        <taxon>Bacteria</taxon>
        <taxon>Pseudomonadati</taxon>
        <taxon>Gemmatimonadota</taxon>
        <taxon>Longimicrobiia</taxon>
        <taxon>Gaopeijiales</taxon>
        <taxon>Gaopeijiaceae</taxon>
        <taxon>Gaopeijia</taxon>
    </lineage>
</organism>
<dbReference type="SUPFAM" id="SSF54534">
    <property type="entry name" value="FKBP-like"/>
    <property type="match status" value="2"/>
</dbReference>
<evidence type="ECO:0000259" key="12">
    <source>
        <dbReference type="PROSITE" id="PS50198"/>
    </source>
</evidence>
<dbReference type="Pfam" id="PF13623">
    <property type="entry name" value="SurA_N_2"/>
    <property type="match status" value="1"/>
</dbReference>
<gene>
    <name evidence="13" type="ORF">WI372_14335</name>
</gene>
<proteinExistence type="inferred from homology"/>
<comment type="subcellular location">
    <subcellularLocation>
        <location evidence="1">Cell inner membrane</location>
        <topology evidence="1">Single-pass type II membrane protein</topology>
        <orientation evidence="1">Periplasmic side</orientation>
    </subcellularLocation>
</comment>
<dbReference type="InterPro" id="IPR023058">
    <property type="entry name" value="PPIase_PpiC_CS"/>
</dbReference>
<name>A0ABU9EBQ7_9BACT</name>
<dbReference type="PROSITE" id="PS50198">
    <property type="entry name" value="PPIC_PPIASE_2"/>
    <property type="match status" value="1"/>
</dbReference>
<dbReference type="InterPro" id="IPR027304">
    <property type="entry name" value="Trigger_fact/SurA_dom_sf"/>
</dbReference>
<accession>A0ABU9EBQ7</accession>
<keyword evidence="5" id="KW-1133">Transmembrane helix</keyword>
<evidence type="ECO:0000256" key="2">
    <source>
        <dbReference type="ARBA" id="ARBA00022475"/>
    </source>
</evidence>
<dbReference type="InterPro" id="IPR046357">
    <property type="entry name" value="PPIase_dom_sf"/>
</dbReference>
<evidence type="ECO:0000256" key="6">
    <source>
        <dbReference type="ARBA" id="ARBA00023136"/>
    </source>
</evidence>